<dbReference type="InterPro" id="IPR015834">
    <property type="entry name" value="UCP016642"/>
</dbReference>
<dbReference type="Proteomes" id="UP001447516">
    <property type="component" value="Unassembled WGS sequence"/>
</dbReference>
<accession>A0ABV0B4X7</accession>
<evidence type="ECO:0000259" key="1">
    <source>
        <dbReference type="Pfam" id="PF09825"/>
    </source>
</evidence>
<protein>
    <submittedName>
        <fullName evidence="2">BPL-N domain-containing protein</fullName>
    </submittedName>
</protein>
<dbReference type="EMBL" id="JBDJAW010000068">
    <property type="protein sequence ID" value="MEN3541005.1"/>
    <property type="molecule type" value="Genomic_DNA"/>
</dbReference>
<keyword evidence="3" id="KW-1185">Reference proteome</keyword>
<organism evidence="2 3">
    <name type="scientific">Microbispora maris</name>
    <dbReference type="NCBI Taxonomy" id="3144104"/>
    <lineage>
        <taxon>Bacteria</taxon>
        <taxon>Bacillati</taxon>
        <taxon>Actinomycetota</taxon>
        <taxon>Actinomycetes</taxon>
        <taxon>Streptosporangiales</taxon>
        <taxon>Streptosporangiaceae</taxon>
        <taxon>Microbispora</taxon>
    </lineage>
</organism>
<dbReference type="InterPro" id="IPR029062">
    <property type="entry name" value="Class_I_gatase-like"/>
</dbReference>
<dbReference type="Pfam" id="PF09825">
    <property type="entry name" value="BPL_N"/>
    <property type="match status" value="1"/>
</dbReference>
<sequence length="243" mass="25780">MGSTVGILKTLRRVLRPEKAPPPRSGRPLALVYRGPASIPGCSEAVAGLLEASRWGFDVRYTGPHEEIPLTAEALAGAAVYAQPGGGDLDRGYRHLRRHRGLLRDFVARGGRYLGFCLGGYLAGATPGFALLPGDTDQYIVTPGATVEDEEDTLVDVRWRGRNRSVFFQDGPCFLLEPGNKASVLATYPNGAVAALVTPYGAGRVAVVGPHPEATDDWFTDAGLPVRQAQDLGLDLVDAAMAG</sequence>
<dbReference type="InterPro" id="IPR019197">
    <property type="entry name" value="Biotin-prot_ligase_N"/>
</dbReference>
<gene>
    <name evidence="2" type="ORF">AAH991_38230</name>
</gene>
<name>A0ABV0B4X7_9ACTN</name>
<reference evidence="2 3" key="1">
    <citation type="submission" date="2024-05" db="EMBL/GenBank/DDBJ databases">
        <title>Microbispora sp.ZYX-F-249.</title>
        <authorList>
            <person name="Xie H."/>
        </authorList>
    </citation>
    <scope>NUCLEOTIDE SEQUENCE [LARGE SCALE GENOMIC DNA]</scope>
    <source>
        <strain evidence="2 3">ZYX-F-249</strain>
    </source>
</reference>
<dbReference type="SUPFAM" id="SSF52317">
    <property type="entry name" value="Class I glutamine amidotransferase-like"/>
    <property type="match status" value="1"/>
</dbReference>
<dbReference type="Gene3D" id="3.40.50.880">
    <property type="match status" value="1"/>
</dbReference>
<dbReference type="PIRSF" id="PIRSF016642">
    <property type="entry name" value="UCP016642"/>
    <property type="match status" value="1"/>
</dbReference>
<feature type="domain" description="Biotin-protein ligase N-terminal" evidence="1">
    <location>
        <begin position="78"/>
        <end position="129"/>
    </location>
</feature>
<evidence type="ECO:0000313" key="3">
    <source>
        <dbReference type="Proteomes" id="UP001447516"/>
    </source>
</evidence>
<evidence type="ECO:0000313" key="2">
    <source>
        <dbReference type="EMBL" id="MEN3541005.1"/>
    </source>
</evidence>
<proteinExistence type="predicted"/>
<dbReference type="RefSeq" id="WP_346230843.1">
    <property type="nucleotide sequence ID" value="NZ_JBDJAW010000068.1"/>
</dbReference>
<comment type="caution">
    <text evidence="2">The sequence shown here is derived from an EMBL/GenBank/DDBJ whole genome shotgun (WGS) entry which is preliminary data.</text>
</comment>